<dbReference type="EMBL" id="BK059106">
    <property type="protein sequence ID" value="DAE31295.1"/>
    <property type="molecule type" value="Genomic_DNA"/>
</dbReference>
<reference evidence="1" key="1">
    <citation type="journal article" date="2021" name="Proc. Natl. Acad. Sci. U.S.A.">
        <title>A Catalog of Tens of Thousands of Viruses from Human Metagenomes Reveals Hidden Associations with Chronic Diseases.</title>
        <authorList>
            <person name="Tisza M.J."/>
            <person name="Buck C.B."/>
        </authorList>
    </citation>
    <scope>NUCLEOTIDE SEQUENCE</scope>
    <source>
        <strain evidence="1">CtHG14</strain>
    </source>
</reference>
<organism evidence="1">
    <name type="scientific">virus sp. ctHG14</name>
    <dbReference type="NCBI Taxonomy" id="2827626"/>
    <lineage>
        <taxon>Viruses</taxon>
    </lineage>
</organism>
<sequence length="87" mass="9823">MQNIEINFGVRPCIVTQNGEEKKALFHMWENFAKPVAADLYIGGCPEGQMSMIFGLVEYNDGTMGEVNPSQIRFVDNKIKDYAFEEG</sequence>
<name>A0A8S5RIT7_9VIRU</name>
<evidence type="ECO:0000313" key="1">
    <source>
        <dbReference type="EMBL" id="DAE31295.1"/>
    </source>
</evidence>
<protein>
    <submittedName>
        <fullName evidence="1">Uncharacterized protein</fullName>
    </submittedName>
</protein>
<proteinExistence type="predicted"/>
<accession>A0A8S5RIT7</accession>